<keyword evidence="1" id="KW-0472">Membrane</keyword>
<keyword evidence="3" id="KW-1185">Reference proteome</keyword>
<proteinExistence type="predicted"/>
<sequence length="80" mass="9487">MWVNNREEKASTATIFLPVVLFCNISKLNLYYKQFEAKKLKIQDKIKVFLIFALTNFTKQVYNNSITEAFDIQISYRGER</sequence>
<feature type="transmembrane region" description="Helical" evidence="1">
    <location>
        <begin position="12"/>
        <end position="32"/>
    </location>
</feature>
<evidence type="ECO:0000256" key="1">
    <source>
        <dbReference type="SAM" id="Phobius"/>
    </source>
</evidence>
<name>A0A917FLL0_9BACL</name>
<evidence type="ECO:0000313" key="2">
    <source>
        <dbReference type="EMBL" id="GGF89993.1"/>
    </source>
</evidence>
<organism evidence="2 3">
    <name type="scientific">Paenibacillus abyssi</name>
    <dbReference type="NCBI Taxonomy" id="1340531"/>
    <lineage>
        <taxon>Bacteria</taxon>
        <taxon>Bacillati</taxon>
        <taxon>Bacillota</taxon>
        <taxon>Bacilli</taxon>
        <taxon>Bacillales</taxon>
        <taxon>Paenibacillaceae</taxon>
        <taxon>Paenibacillus</taxon>
    </lineage>
</organism>
<keyword evidence="1" id="KW-1133">Transmembrane helix</keyword>
<evidence type="ECO:0000313" key="3">
    <source>
        <dbReference type="Proteomes" id="UP000644756"/>
    </source>
</evidence>
<dbReference type="Proteomes" id="UP000644756">
    <property type="component" value="Unassembled WGS sequence"/>
</dbReference>
<reference evidence="2" key="2">
    <citation type="submission" date="2020-09" db="EMBL/GenBank/DDBJ databases">
        <authorList>
            <person name="Sun Q."/>
            <person name="Zhou Y."/>
        </authorList>
    </citation>
    <scope>NUCLEOTIDE SEQUENCE</scope>
    <source>
        <strain evidence="2">CGMCC 1.12987</strain>
    </source>
</reference>
<accession>A0A917FLL0</accession>
<protein>
    <submittedName>
        <fullName evidence="2">Uncharacterized protein</fullName>
    </submittedName>
</protein>
<reference evidence="2" key="1">
    <citation type="journal article" date="2014" name="Int. J. Syst. Evol. Microbiol.">
        <title>Complete genome sequence of Corynebacterium casei LMG S-19264T (=DSM 44701T), isolated from a smear-ripened cheese.</title>
        <authorList>
            <consortium name="US DOE Joint Genome Institute (JGI-PGF)"/>
            <person name="Walter F."/>
            <person name="Albersmeier A."/>
            <person name="Kalinowski J."/>
            <person name="Ruckert C."/>
        </authorList>
    </citation>
    <scope>NUCLEOTIDE SEQUENCE</scope>
    <source>
        <strain evidence="2">CGMCC 1.12987</strain>
    </source>
</reference>
<dbReference type="AlphaFoldDB" id="A0A917FLL0"/>
<gene>
    <name evidence="2" type="ORF">GCM10010916_04190</name>
</gene>
<dbReference type="EMBL" id="BMGR01000001">
    <property type="protein sequence ID" value="GGF89993.1"/>
    <property type="molecule type" value="Genomic_DNA"/>
</dbReference>
<comment type="caution">
    <text evidence="2">The sequence shown here is derived from an EMBL/GenBank/DDBJ whole genome shotgun (WGS) entry which is preliminary data.</text>
</comment>
<keyword evidence="1" id="KW-0812">Transmembrane</keyword>